<dbReference type="AlphaFoldDB" id="A0A1E3QE69"/>
<dbReference type="Proteomes" id="UP000094385">
    <property type="component" value="Unassembled WGS sequence"/>
</dbReference>
<sequence>MSNVIENHPGWNGSRTRMLRILSERMSLHQVQTGKQSALAGRQNMKINIPANKKWNEFGNNEAQETDIPRRDERIENQGHSLTNVLKTRKGTLGSSQKPPDTQRDNIPKIRSPPTRAHSPEINPPTEKRRQKKQNTASLAARNSLLLQIELNAMKRLDIWI</sequence>
<accession>A0A1E3QE69</accession>
<name>A0A1E3QE69_LIPST</name>
<proteinExistence type="predicted"/>
<evidence type="ECO:0000313" key="3">
    <source>
        <dbReference type="Proteomes" id="UP000094385"/>
    </source>
</evidence>
<feature type="compositionally biased region" description="Basic and acidic residues" evidence="1">
    <location>
        <begin position="67"/>
        <end position="77"/>
    </location>
</feature>
<protein>
    <submittedName>
        <fullName evidence="2">Uncharacterized protein</fullName>
    </submittedName>
</protein>
<reference evidence="2 3" key="1">
    <citation type="journal article" date="2016" name="Proc. Natl. Acad. Sci. U.S.A.">
        <title>Comparative genomics of biotechnologically important yeasts.</title>
        <authorList>
            <person name="Riley R."/>
            <person name="Haridas S."/>
            <person name="Wolfe K.H."/>
            <person name="Lopes M.R."/>
            <person name="Hittinger C.T."/>
            <person name="Goeker M."/>
            <person name="Salamov A.A."/>
            <person name="Wisecaver J.H."/>
            <person name="Long T.M."/>
            <person name="Calvey C.H."/>
            <person name="Aerts A.L."/>
            <person name="Barry K.W."/>
            <person name="Choi C."/>
            <person name="Clum A."/>
            <person name="Coughlan A.Y."/>
            <person name="Deshpande S."/>
            <person name="Douglass A.P."/>
            <person name="Hanson S.J."/>
            <person name="Klenk H.-P."/>
            <person name="LaButti K.M."/>
            <person name="Lapidus A."/>
            <person name="Lindquist E.A."/>
            <person name="Lipzen A.M."/>
            <person name="Meier-Kolthoff J.P."/>
            <person name="Ohm R.A."/>
            <person name="Otillar R.P."/>
            <person name="Pangilinan J.L."/>
            <person name="Peng Y."/>
            <person name="Rokas A."/>
            <person name="Rosa C.A."/>
            <person name="Scheuner C."/>
            <person name="Sibirny A.A."/>
            <person name="Slot J.C."/>
            <person name="Stielow J.B."/>
            <person name="Sun H."/>
            <person name="Kurtzman C.P."/>
            <person name="Blackwell M."/>
            <person name="Grigoriev I.V."/>
            <person name="Jeffries T.W."/>
        </authorList>
    </citation>
    <scope>NUCLEOTIDE SEQUENCE [LARGE SCALE GENOMIC DNA]</scope>
    <source>
        <strain evidence="2 3">NRRL Y-11557</strain>
    </source>
</reference>
<gene>
    <name evidence="2" type="ORF">LIPSTDRAFT_62096</name>
</gene>
<organism evidence="2 3">
    <name type="scientific">Lipomyces starkeyi NRRL Y-11557</name>
    <dbReference type="NCBI Taxonomy" id="675824"/>
    <lineage>
        <taxon>Eukaryota</taxon>
        <taxon>Fungi</taxon>
        <taxon>Dikarya</taxon>
        <taxon>Ascomycota</taxon>
        <taxon>Saccharomycotina</taxon>
        <taxon>Lipomycetes</taxon>
        <taxon>Lipomycetales</taxon>
        <taxon>Lipomycetaceae</taxon>
        <taxon>Lipomyces</taxon>
    </lineage>
</organism>
<feature type="region of interest" description="Disordered" evidence="1">
    <location>
        <begin position="56"/>
        <end position="137"/>
    </location>
</feature>
<keyword evidence="3" id="KW-1185">Reference proteome</keyword>
<dbReference type="EMBL" id="KV454291">
    <property type="protein sequence ID" value="ODQ75307.1"/>
    <property type="molecule type" value="Genomic_DNA"/>
</dbReference>
<evidence type="ECO:0000256" key="1">
    <source>
        <dbReference type="SAM" id="MobiDB-lite"/>
    </source>
</evidence>
<evidence type="ECO:0000313" key="2">
    <source>
        <dbReference type="EMBL" id="ODQ75307.1"/>
    </source>
</evidence>